<dbReference type="EMBL" id="QLMD01000030">
    <property type="protein sequence ID" value="RAJ92883.1"/>
    <property type="molecule type" value="Genomic_DNA"/>
</dbReference>
<keyword evidence="4" id="KW-1185">Reference proteome</keyword>
<protein>
    <submittedName>
        <fullName evidence="2">Transposase</fullName>
    </submittedName>
</protein>
<evidence type="ECO:0000313" key="3">
    <source>
        <dbReference type="Proteomes" id="UP000249203"/>
    </source>
</evidence>
<accession>A0A327WLI5</accession>
<evidence type="ECO:0000313" key="1">
    <source>
        <dbReference type="EMBL" id="RAJ92883.1"/>
    </source>
</evidence>
<dbReference type="OrthoDB" id="6953254at2"/>
<comment type="caution">
    <text evidence="1">The sequence shown here is derived from an EMBL/GenBank/DDBJ whole genome shotgun (WGS) entry which is preliminary data.</text>
</comment>
<sequence>MRIEDMTLEQLLALNEHICKRIDQLRARQDMEALQKLRLGQAVHFDAPEGRLFGTLIKINRKTVVIATEDGRQWKLPPGLVRSIREI</sequence>
<evidence type="ECO:0000313" key="4">
    <source>
        <dbReference type="Proteomes" id="UP000287865"/>
    </source>
</evidence>
<proteinExistence type="predicted"/>
<dbReference type="EMBL" id="PIPK01000027">
    <property type="protein sequence ID" value="RUO18063.1"/>
    <property type="molecule type" value="Genomic_DNA"/>
</dbReference>
<dbReference type="Proteomes" id="UP000249203">
    <property type="component" value="Unassembled WGS sequence"/>
</dbReference>
<dbReference type="RefSeq" id="WP_111570606.1">
    <property type="nucleotide sequence ID" value="NZ_PIPK01000027.1"/>
</dbReference>
<gene>
    <name evidence="1" type="ORF">B0I24_1301</name>
    <name evidence="2" type="ORF">CWE07_14240</name>
</gene>
<dbReference type="AlphaFoldDB" id="A0A327WLI5"/>
<evidence type="ECO:0000313" key="2">
    <source>
        <dbReference type="EMBL" id="RUO18063.1"/>
    </source>
</evidence>
<organism evidence="1 3">
    <name type="scientific">Aliidiomarina maris</name>
    <dbReference type="NCBI Taxonomy" id="531312"/>
    <lineage>
        <taxon>Bacteria</taxon>
        <taxon>Pseudomonadati</taxon>
        <taxon>Pseudomonadota</taxon>
        <taxon>Gammaproteobacteria</taxon>
        <taxon>Alteromonadales</taxon>
        <taxon>Idiomarinaceae</taxon>
        <taxon>Aliidiomarina</taxon>
    </lineage>
</organism>
<dbReference type="Proteomes" id="UP000287865">
    <property type="component" value="Unassembled WGS sequence"/>
</dbReference>
<name>A0A327WLI5_9GAMM</name>
<reference evidence="1 3" key="2">
    <citation type="submission" date="2018-06" db="EMBL/GenBank/DDBJ databases">
        <title>Genomic Encyclopedia of Type Strains, Phase III (KMG-III): the genomes of soil and plant-associated and newly described type strains.</title>
        <authorList>
            <person name="Whitman W."/>
        </authorList>
    </citation>
    <scope>NUCLEOTIDE SEQUENCE [LARGE SCALE GENOMIC DNA]</scope>
    <source>
        <strain evidence="1 3">CGMCC 1.15366</strain>
    </source>
</reference>
<reference evidence="2 4" key="1">
    <citation type="journal article" date="2018" name="Front. Microbiol.">
        <title>Genome-Based Analysis Reveals the Taxonomy and Diversity of the Family Idiomarinaceae.</title>
        <authorList>
            <person name="Liu Y."/>
            <person name="Lai Q."/>
            <person name="Shao Z."/>
        </authorList>
    </citation>
    <scope>NUCLEOTIDE SEQUENCE [LARGE SCALE GENOMIC DNA]</scope>
    <source>
        <strain evidence="2 4">CF12-14</strain>
    </source>
</reference>